<accession>A0AAF3FF52</accession>
<evidence type="ECO:0000313" key="3">
    <source>
        <dbReference type="Proteomes" id="UP000887575"/>
    </source>
</evidence>
<dbReference type="Proteomes" id="UP000887575">
    <property type="component" value="Unassembled WGS sequence"/>
</dbReference>
<feature type="region of interest" description="Disordered" evidence="1">
    <location>
        <begin position="108"/>
        <end position="131"/>
    </location>
</feature>
<feature type="compositionally biased region" description="Polar residues" evidence="1">
    <location>
        <begin position="25"/>
        <end position="39"/>
    </location>
</feature>
<keyword evidence="3" id="KW-1185">Reference proteome</keyword>
<organism evidence="3 4">
    <name type="scientific">Mesorhabditis belari</name>
    <dbReference type="NCBI Taxonomy" id="2138241"/>
    <lineage>
        <taxon>Eukaryota</taxon>
        <taxon>Metazoa</taxon>
        <taxon>Ecdysozoa</taxon>
        <taxon>Nematoda</taxon>
        <taxon>Chromadorea</taxon>
        <taxon>Rhabditida</taxon>
        <taxon>Rhabditina</taxon>
        <taxon>Rhabditomorpha</taxon>
        <taxon>Rhabditoidea</taxon>
        <taxon>Rhabditidae</taxon>
        <taxon>Mesorhabditinae</taxon>
        <taxon>Mesorhabditis</taxon>
    </lineage>
</organism>
<dbReference type="WBParaSite" id="MBELARI_LOCUS5585.1">
    <property type="protein sequence ID" value="MBELARI_LOCUS5585.1"/>
    <property type="gene ID" value="MBELARI_LOCUS5585"/>
</dbReference>
<sequence length="162" mass="17868">MNETDVSNNGTMLDAISKASSSPTTMLASTTAVPTTSMPKSIEESTWLPSTSDRASVTLFIFSFILFVVAVALIAKVVISRRKKRNIIGGTARWRLSTSSQSAAPLQTDATYTPVGNTRTNNNRNPLDASGENRLDWERQFFDEQEASSQEPSRLRLDFSRM</sequence>
<name>A0AAF3FF52_9BILA</name>
<dbReference type="AlphaFoldDB" id="A0AAF3FF52"/>
<feature type="compositionally biased region" description="Polar residues" evidence="1">
    <location>
        <begin position="108"/>
        <end position="125"/>
    </location>
</feature>
<evidence type="ECO:0000313" key="4">
    <source>
        <dbReference type="WBParaSite" id="MBELARI_LOCUS5585.1"/>
    </source>
</evidence>
<feature type="transmembrane region" description="Helical" evidence="2">
    <location>
        <begin position="57"/>
        <end position="79"/>
    </location>
</feature>
<keyword evidence="2" id="KW-0812">Transmembrane</keyword>
<evidence type="ECO:0000256" key="1">
    <source>
        <dbReference type="SAM" id="MobiDB-lite"/>
    </source>
</evidence>
<evidence type="ECO:0000256" key="2">
    <source>
        <dbReference type="SAM" id="Phobius"/>
    </source>
</evidence>
<reference evidence="4" key="1">
    <citation type="submission" date="2024-02" db="UniProtKB">
        <authorList>
            <consortium name="WormBaseParasite"/>
        </authorList>
    </citation>
    <scope>IDENTIFICATION</scope>
</reference>
<keyword evidence="2" id="KW-1133">Transmembrane helix</keyword>
<feature type="region of interest" description="Disordered" evidence="1">
    <location>
        <begin position="25"/>
        <end position="47"/>
    </location>
</feature>
<proteinExistence type="predicted"/>
<keyword evidence="2" id="KW-0472">Membrane</keyword>
<protein>
    <submittedName>
        <fullName evidence="4">Uncharacterized protein</fullName>
    </submittedName>
</protein>